<dbReference type="CDD" id="cd01743">
    <property type="entry name" value="GATase1_Anthranilate_Synthase"/>
    <property type="match status" value="1"/>
</dbReference>
<dbReference type="GO" id="GO:0004049">
    <property type="term" value="F:anthranilate synthase activity"/>
    <property type="evidence" value="ECO:0007669"/>
    <property type="project" value="TreeGrafter"/>
</dbReference>
<dbReference type="Gene3D" id="3.40.50.880">
    <property type="match status" value="1"/>
</dbReference>
<dbReference type="NCBIfam" id="TIGR00566">
    <property type="entry name" value="trpG_papA"/>
    <property type="match status" value="1"/>
</dbReference>
<dbReference type="PROSITE" id="PS51273">
    <property type="entry name" value="GATASE_TYPE_1"/>
    <property type="match status" value="1"/>
</dbReference>
<dbReference type="GO" id="GO:0005829">
    <property type="term" value="C:cytosol"/>
    <property type="evidence" value="ECO:0007669"/>
    <property type="project" value="TreeGrafter"/>
</dbReference>
<protein>
    <submittedName>
        <fullName evidence="3">Anthranilate synthase component 2/para-aminobenzoate synthetase component 2</fullName>
    </submittedName>
</protein>
<comment type="caution">
    <text evidence="3">The sequence shown here is derived from an EMBL/GenBank/DDBJ whole genome shotgun (WGS) entry which is preliminary data.</text>
</comment>
<accession>A0A4R1Q0F0</accession>
<reference evidence="3 4" key="1">
    <citation type="submission" date="2019-03" db="EMBL/GenBank/DDBJ databases">
        <title>Genomic Encyclopedia of Type Strains, Phase IV (KMG-IV): sequencing the most valuable type-strain genomes for metagenomic binning, comparative biology and taxonomic classification.</title>
        <authorList>
            <person name="Goeker M."/>
        </authorList>
    </citation>
    <scope>NUCLEOTIDE SEQUENCE [LARGE SCALE GENOMIC DNA]</scope>
    <source>
        <strain evidence="3 4">DSM 15969</strain>
    </source>
</reference>
<evidence type="ECO:0000313" key="4">
    <source>
        <dbReference type="Proteomes" id="UP000295063"/>
    </source>
</evidence>
<dbReference type="PRINTS" id="PR00096">
    <property type="entry name" value="GATASE"/>
</dbReference>
<name>A0A4R1Q0F0_9FIRM</name>
<evidence type="ECO:0000259" key="2">
    <source>
        <dbReference type="Pfam" id="PF00117"/>
    </source>
</evidence>
<dbReference type="SUPFAM" id="SSF52317">
    <property type="entry name" value="Class I glutamine amidotransferase-like"/>
    <property type="match status" value="1"/>
</dbReference>
<keyword evidence="1" id="KW-0315">Glutamine amidotransferase</keyword>
<dbReference type="Pfam" id="PF00117">
    <property type="entry name" value="GATase"/>
    <property type="match status" value="1"/>
</dbReference>
<dbReference type="InterPro" id="IPR017926">
    <property type="entry name" value="GATASE"/>
</dbReference>
<organism evidence="3 4">
    <name type="scientific">Anaerospora hongkongensis</name>
    <dbReference type="NCBI Taxonomy" id="244830"/>
    <lineage>
        <taxon>Bacteria</taxon>
        <taxon>Bacillati</taxon>
        <taxon>Bacillota</taxon>
        <taxon>Negativicutes</taxon>
        <taxon>Selenomonadales</taxon>
        <taxon>Sporomusaceae</taxon>
        <taxon>Anaerospora</taxon>
    </lineage>
</organism>
<dbReference type="GO" id="GO:0000162">
    <property type="term" value="P:L-tryptophan biosynthetic process"/>
    <property type="evidence" value="ECO:0007669"/>
    <property type="project" value="TreeGrafter"/>
</dbReference>
<dbReference type="PRINTS" id="PR00099">
    <property type="entry name" value="CPSGATASE"/>
</dbReference>
<keyword evidence="4" id="KW-1185">Reference proteome</keyword>
<dbReference type="PANTHER" id="PTHR43418:SF4">
    <property type="entry name" value="MULTIFUNCTIONAL TRYPTOPHAN BIOSYNTHESIS PROTEIN"/>
    <property type="match status" value="1"/>
</dbReference>
<dbReference type="FunFam" id="3.40.50.880:FF:000003">
    <property type="entry name" value="Anthranilate synthase component II"/>
    <property type="match status" value="1"/>
</dbReference>
<evidence type="ECO:0000256" key="1">
    <source>
        <dbReference type="ARBA" id="ARBA00022962"/>
    </source>
</evidence>
<feature type="domain" description="Glutamine amidotransferase" evidence="2">
    <location>
        <begin position="3"/>
        <end position="187"/>
    </location>
</feature>
<sequence>MILILDNYDSFTYNIYQCVTQLGYEVEVIRNDAVGTAAVAAAGYEAVILSPGPGTPADAGITKEVISLLAGKVPILGVCLGHQAIAEVFGATIIRAPLPVHGKVSPVYHNGQGIYTGLNQPFVAGRYHSLLVDQAGFPDCLTVTAQTEDGLIMSLKHKEYHIQGVQFHPESVLTANGIKVFENFLLAV</sequence>
<dbReference type="RefSeq" id="WP_132075227.1">
    <property type="nucleotide sequence ID" value="NZ_DAMAKO010000005.1"/>
</dbReference>
<dbReference type="InterPro" id="IPR006221">
    <property type="entry name" value="TrpG/PapA_dom"/>
</dbReference>
<dbReference type="AlphaFoldDB" id="A0A4R1Q0F0"/>
<dbReference type="EMBL" id="SLUI01000002">
    <property type="protein sequence ID" value="TCL39140.1"/>
    <property type="molecule type" value="Genomic_DNA"/>
</dbReference>
<dbReference type="Proteomes" id="UP000295063">
    <property type="component" value="Unassembled WGS sequence"/>
</dbReference>
<dbReference type="OrthoDB" id="9804328at2"/>
<gene>
    <name evidence="3" type="ORF">EV210_10247</name>
</gene>
<dbReference type="InterPro" id="IPR029062">
    <property type="entry name" value="Class_I_gatase-like"/>
</dbReference>
<dbReference type="PANTHER" id="PTHR43418">
    <property type="entry name" value="MULTIFUNCTIONAL TRYPTOPHAN BIOSYNTHESIS PROTEIN-RELATED"/>
    <property type="match status" value="1"/>
</dbReference>
<dbReference type="InterPro" id="IPR050472">
    <property type="entry name" value="Anth_synth/Amidotransfase"/>
</dbReference>
<dbReference type="PRINTS" id="PR00097">
    <property type="entry name" value="ANTSNTHASEII"/>
</dbReference>
<proteinExistence type="predicted"/>
<evidence type="ECO:0000313" key="3">
    <source>
        <dbReference type="EMBL" id="TCL39140.1"/>
    </source>
</evidence>